<name>A0A1R4GS76_9MICC</name>
<feature type="transmembrane region" description="Helical" evidence="1">
    <location>
        <begin position="64"/>
        <end position="89"/>
    </location>
</feature>
<dbReference type="AlphaFoldDB" id="A0A1R4GS76"/>
<evidence type="ECO:0000259" key="2">
    <source>
        <dbReference type="Pfam" id="PF07853"/>
    </source>
</evidence>
<sequence length="252" mass="27018">MTITDKELTRGRGGIWLTYLVGLLLLLATQLYGLSLYAGLPETVPTHWGPSGAPDAFADKSPGAVFGMLWIGAGVIVVLAFIAAVVPAMSPARTRASEYRRVRREGMIRGTMNALGVASIALAAVFSSLALQGWLRPEHVGGWFAVFLAPILLVPIGWAMWRGSRWGQRRVVELGIHPDEDEAAEERRWVAGGLFYNDPVDPQILVPKREGTGTGLTINIGNPKGKWAIVIFLLVILGLPIAMSLGIAAGTA</sequence>
<proteinExistence type="predicted"/>
<keyword evidence="4" id="KW-1185">Reference proteome</keyword>
<keyword evidence="1" id="KW-0472">Membrane</keyword>
<reference evidence="3 4" key="1">
    <citation type="submission" date="2017-02" db="EMBL/GenBank/DDBJ databases">
        <authorList>
            <person name="Peterson S.W."/>
        </authorList>
    </citation>
    <scope>NUCLEOTIDE SEQUENCE [LARGE SCALE GENOMIC DNA]</scope>
    <source>
        <strain evidence="3 4">B Ar 00.02</strain>
    </source>
</reference>
<protein>
    <submittedName>
        <fullName evidence="3">Hypothetical membrane protein</fullName>
    </submittedName>
</protein>
<organism evidence="3 4">
    <name type="scientific">Arthrobacter rhombi</name>
    <dbReference type="NCBI Taxonomy" id="71253"/>
    <lineage>
        <taxon>Bacteria</taxon>
        <taxon>Bacillati</taxon>
        <taxon>Actinomycetota</taxon>
        <taxon>Actinomycetes</taxon>
        <taxon>Micrococcales</taxon>
        <taxon>Micrococcaceae</taxon>
        <taxon>Arthrobacter</taxon>
    </lineage>
</organism>
<dbReference type="PANTHER" id="PTHR37810">
    <property type="entry name" value="IMMUNITY PROTEIN SDPI"/>
    <property type="match status" value="1"/>
</dbReference>
<dbReference type="GO" id="GO:0009636">
    <property type="term" value="P:response to toxic substance"/>
    <property type="evidence" value="ECO:0007669"/>
    <property type="project" value="TreeGrafter"/>
</dbReference>
<dbReference type="EMBL" id="FUHW01000044">
    <property type="protein sequence ID" value="SJM70955.1"/>
    <property type="molecule type" value="Genomic_DNA"/>
</dbReference>
<accession>A0A1R4GS76</accession>
<feature type="transmembrane region" description="Helical" evidence="1">
    <location>
        <begin position="227"/>
        <end position="249"/>
    </location>
</feature>
<gene>
    <name evidence="3" type="ORF">FM101_12830</name>
</gene>
<evidence type="ECO:0000313" key="3">
    <source>
        <dbReference type="EMBL" id="SJM70955.1"/>
    </source>
</evidence>
<feature type="transmembrane region" description="Helical" evidence="1">
    <location>
        <begin position="16"/>
        <end position="40"/>
    </location>
</feature>
<keyword evidence="1" id="KW-1133">Transmembrane helix</keyword>
<feature type="transmembrane region" description="Helical" evidence="1">
    <location>
        <begin position="110"/>
        <end position="135"/>
    </location>
</feature>
<keyword evidence="1" id="KW-0812">Transmembrane</keyword>
<dbReference type="PANTHER" id="PTHR37810:SF5">
    <property type="entry name" value="IMMUNITY PROTEIN SDPI"/>
    <property type="match status" value="1"/>
</dbReference>
<dbReference type="Proteomes" id="UP000195913">
    <property type="component" value="Unassembled WGS sequence"/>
</dbReference>
<dbReference type="RefSeq" id="WP_158225901.1">
    <property type="nucleotide sequence ID" value="NZ_FUHW01000044.1"/>
</dbReference>
<evidence type="ECO:0000313" key="4">
    <source>
        <dbReference type="Proteomes" id="UP000195913"/>
    </source>
</evidence>
<dbReference type="InterPro" id="IPR012867">
    <property type="entry name" value="DUF1648"/>
</dbReference>
<evidence type="ECO:0000256" key="1">
    <source>
        <dbReference type="SAM" id="Phobius"/>
    </source>
</evidence>
<feature type="transmembrane region" description="Helical" evidence="1">
    <location>
        <begin position="141"/>
        <end position="161"/>
    </location>
</feature>
<dbReference type="Pfam" id="PF07853">
    <property type="entry name" value="DUF1648"/>
    <property type="match status" value="1"/>
</dbReference>
<feature type="domain" description="DUF1648" evidence="2">
    <location>
        <begin position="24"/>
        <end position="66"/>
    </location>
</feature>